<dbReference type="InterPro" id="IPR010330">
    <property type="entry name" value="CoiA_nuc"/>
</dbReference>
<keyword evidence="3" id="KW-1185">Reference proteome</keyword>
<accession>A0ABT3V0H6</accession>
<dbReference type="Proteomes" id="UP001165590">
    <property type="component" value="Unassembled WGS sequence"/>
</dbReference>
<dbReference type="EMBL" id="JAIFZO010000002">
    <property type="protein sequence ID" value="MCX4233527.1"/>
    <property type="molecule type" value="Genomic_DNA"/>
</dbReference>
<evidence type="ECO:0000313" key="3">
    <source>
        <dbReference type="Proteomes" id="UP001165590"/>
    </source>
</evidence>
<gene>
    <name evidence="2" type="ORF">K3769_12185</name>
</gene>
<reference evidence="2" key="1">
    <citation type="journal article" date="2022" name="bioRxiv">
        <title>Discovery and biosynthetic assessment of Streptomyces ortus sp nov. isolated from a deep-sea sponge.</title>
        <authorList>
            <person name="Williams S.E."/>
        </authorList>
    </citation>
    <scope>NUCLEOTIDE SEQUENCE</scope>
    <source>
        <strain evidence="2">A15ISP2-DRY2</strain>
    </source>
</reference>
<evidence type="ECO:0000259" key="1">
    <source>
        <dbReference type="Pfam" id="PF06054"/>
    </source>
</evidence>
<feature type="domain" description="Competence protein CoiA nuclease-like" evidence="1">
    <location>
        <begin position="108"/>
        <end position="202"/>
    </location>
</feature>
<organism evidence="2 3">
    <name type="scientific">Streptomyces ortus</name>
    <dbReference type="NCBI Taxonomy" id="2867268"/>
    <lineage>
        <taxon>Bacteria</taxon>
        <taxon>Bacillati</taxon>
        <taxon>Actinomycetota</taxon>
        <taxon>Actinomycetes</taxon>
        <taxon>Kitasatosporales</taxon>
        <taxon>Streptomycetaceae</taxon>
        <taxon>Streptomyces</taxon>
    </lineage>
</organism>
<name>A0ABT3V0H6_9ACTN</name>
<sequence>MANGVWHDGLRRVLELDKEDLGLDKDDPVLEDIGLSIPELRESLQQPVAERDRELLICAERSQGRPCKAEVSGVKSPHMYVRKHRGPDGALRLRAAHLPTVHEMTTEESDRHKAMKDFLARTAQAAGLEVHVEKATKTRTSRPDVTIIGSGGVSLGCEAQYYNAGAGTVLRRSKAHADAGLTANWITHDDRFHLIDRSNWMLTREVTWREITSAADLALVGGFRVLVEWRCTASAERPCPDSKLKTGCGKMHLEWDTPRRLDDESTGWTGHRGNTNGTTVGQTLIAAATGTVTPLFVVSRTDRRAGAYMWVSADDQTRWADYQDHQHPGPEADQAHDEEIRFSGNDANTTCTFGEDTYFPGTPLQRRGSHGANLTLTADNPAPSRAALALPGPRSAGEARTVVRLTAPNIPRPRPGVCEIGAPKCGQPARLYAGGWRCETHRP</sequence>
<dbReference type="Pfam" id="PF06054">
    <property type="entry name" value="CoiA_nuc"/>
    <property type="match status" value="1"/>
</dbReference>
<dbReference type="RefSeq" id="WP_267026459.1">
    <property type="nucleotide sequence ID" value="NZ_JAIFZO010000002.1"/>
</dbReference>
<comment type="caution">
    <text evidence="2">The sequence shown here is derived from an EMBL/GenBank/DDBJ whole genome shotgun (WGS) entry which is preliminary data.</text>
</comment>
<proteinExistence type="predicted"/>
<protein>
    <recommendedName>
        <fullName evidence="1">Competence protein CoiA nuclease-like domain-containing protein</fullName>
    </recommendedName>
</protein>
<evidence type="ECO:0000313" key="2">
    <source>
        <dbReference type="EMBL" id="MCX4233527.1"/>
    </source>
</evidence>